<keyword evidence="3" id="KW-1185">Reference proteome</keyword>
<dbReference type="PANTHER" id="PTHR10788:SF106">
    <property type="entry name" value="BCDNA.GH08860"/>
    <property type="match status" value="1"/>
</dbReference>
<dbReference type="InterPro" id="IPR001830">
    <property type="entry name" value="Glyco_trans_20"/>
</dbReference>
<accession>A0ABU1GX54</accession>
<dbReference type="SUPFAM" id="SSF53756">
    <property type="entry name" value="UDP-Glycosyltransferase/glycogen phosphorylase"/>
    <property type="match status" value="1"/>
</dbReference>
<gene>
    <name evidence="2" type="ORF">QC825_11155</name>
</gene>
<comment type="similarity">
    <text evidence="1">Belongs to the glycosyltransferase 20 family.</text>
</comment>
<dbReference type="Pfam" id="PF00982">
    <property type="entry name" value="Glyco_transf_20"/>
    <property type="match status" value="1"/>
</dbReference>
<dbReference type="PANTHER" id="PTHR10788">
    <property type="entry name" value="TREHALOSE-6-PHOSPHATE SYNTHASE"/>
    <property type="match status" value="1"/>
</dbReference>
<evidence type="ECO:0000313" key="2">
    <source>
        <dbReference type="EMBL" id="MDR5896633.1"/>
    </source>
</evidence>
<sequence length="476" mass="54268">MGGSLLSDKEPNNRLIVVSNRVPSPKGAGGNQGGLAVGVMNALQKADGLWLGWNGEIDGDNNAQLSHYDFDGVRFATFPITEHDHKTYYTGFSNEILWPLFHYRPDKVEYSRESLDGYLRVNQRFARHIKPLVEPDTRVWVHDYHLIPLGYYLRQTSVDAPLGYFLHIPFPPWDVVRILPEYEDLLRYLTSYDLIGLQTEIDLKNLRDCMVMALDARDLGDNVLEVEGRRFKIAAYPISIDVNDAQDLAKKGEQSATGQRLKRSIGDRPLVIGVDRLDYSKGVYKRFQAFERLLENAEHQRGNVVFIQISPPSRTDVHEYAQLRSTLERVAGHVNGRFADYDWTPLRYLNRGYGREAVFGFLRQSRVALLTPLRDGMNLVAKEYVAAQDPEDPGVLIISHLAGASWELKDGALVCNPYDIDGVSDMLEQALAMPLEERKLRWRRMMDVLETNDIHNWSQNFLAELMEMKLANSASQ</sequence>
<organism evidence="2 3">
    <name type="scientific">Larsenimonas suaedae</name>
    <dbReference type="NCBI Taxonomy" id="1851019"/>
    <lineage>
        <taxon>Bacteria</taxon>
        <taxon>Pseudomonadati</taxon>
        <taxon>Pseudomonadota</taxon>
        <taxon>Gammaproteobacteria</taxon>
        <taxon>Oceanospirillales</taxon>
        <taxon>Halomonadaceae</taxon>
        <taxon>Larsenimonas</taxon>
    </lineage>
</organism>
<protein>
    <submittedName>
        <fullName evidence="2">Trehalose-6-phosphate synthase</fullName>
    </submittedName>
</protein>
<reference evidence="2 3" key="1">
    <citation type="submission" date="2023-04" db="EMBL/GenBank/DDBJ databases">
        <title>A long-awaited taxogenomic arrangement of the family Halomonadaceae.</title>
        <authorList>
            <person name="De La Haba R."/>
            <person name="Chuvochina M."/>
            <person name="Wittouck S."/>
            <person name="Arahal D.R."/>
            <person name="Sanchez-Porro C."/>
            <person name="Hugenholtz P."/>
            <person name="Ventosa A."/>
        </authorList>
    </citation>
    <scope>NUCLEOTIDE SEQUENCE [LARGE SCALE GENOMIC DNA]</scope>
    <source>
        <strain evidence="2 3">DSM 22428</strain>
    </source>
</reference>
<evidence type="ECO:0000256" key="1">
    <source>
        <dbReference type="ARBA" id="ARBA00008799"/>
    </source>
</evidence>
<name>A0ABU1GX54_9GAMM</name>
<dbReference type="Gene3D" id="3.40.50.2000">
    <property type="entry name" value="Glycogen Phosphorylase B"/>
    <property type="match status" value="2"/>
</dbReference>
<dbReference type="Proteomes" id="UP001269375">
    <property type="component" value="Unassembled WGS sequence"/>
</dbReference>
<dbReference type="EMBL" id="JARWAO010000006">
    <property type="protein sequence ID" value="MDR5896633.1"/>
    <property type="molecule type" value="Genomic_DNA"/>
</dbReference>
<dbReference type="CDD" id="cd03788">
    <property type="entry name" value="GT20_TPS"/>
    <property type="match status" value="1"/>
</dbReference>
<comment type="caution">
    <text evidence="2">The sequence shown here is derived from an EMBL/GenBank/DDBJ whole genome shotgun (WGS) entry which is preliminary data.</text>
</comment>
<proteinExistence type="inferred from homology"/>
<evidence type="ECO:0000313" key="3">
    <source>
        <dbReference type="Proteomes" id="UP001269375"/>
    </source>
</evidence>
<dbReference type="RefSeq" id="WP_285835991.1">
    <property type="nucleotide sequence ID" value="NZ_JAMLJI010000001.1"/>
</dbReference>